<evidence type="ECO:0000256" key="6">
    <source>
        <dbReference type="SAM" id="Phobius"/>
    </source>
</evidence>
<dbReference type="SUPFAM" id="SSF103473">
    <property type="entry name" value="MFS general substrate transporter"/>
    <property type="match status" value="1"/>
</dbReference>
<feature type="transmembrane region" description="Helical" evidence="6">
    <location>
        <begin position="308"/>
        <end position="331"/>
    </location>
</feature>
<organism evidence="7 8">
    <name type="scientific">Streptomyces filipinensis</name>
    <dbReference type="NCBI Taxonomy" id="66887"/>
    <lineage>
        <taxon>Bacteria</taxon>
        <taxon>Bacillati</taxon>
        <taxon>Actinomycetota</taxon>
        <taxon>Actinomycetes</taxon>
        <taxon>Kitasatosporales</taxon>
        <taxon>Streptomycetaceae</taxon>
        <taxon>Streptomyces</taxon>
    </lineage>
</organism>
<dbReference type="EMBL" id="BMTD01000009">
    <property type="protein sequence ID" value="GGV02295.1"/>
    <property type="molecule type" value="Genomic_DNA"/>
</dbReference>
<evidence type="ECO:0000256" key="3">
    <source>
        <dbReference type="ARBA" id="ARBA00022692"/>
    </source>
</evidence>
<dbReference type="PANTHER" id="PTHR23513">
    <property type="entry name" value="INTEGRAL MEMBRANE EFFLUX PROTEIN-RELATED"/>
    <property type="match status" value="1"/>
</dbReference>
<dbReference type="Proteomes" id="UP000618795">
    <property type="component" value="Unassembled WGS sequence"/>
</dbReference>
<feature type="transmembrane region" description="Helical" evidence="6">
    <location>
        <begin position="157"/>
        <end position="186"/>
    </location>
</feature>
<keyword evidence="3 6" id="KW-0812">Transmembrane</keyword>
<feature type="transmembrane region" description="Helical" evidence="6">
    <location>
        <begin position="343"/>
        <end position="362"/>
    </location>
</feature>
<dbReference type="GO" id="GO:0022857">
    <property type="term" value="F:transmembrane transporter activity"/>
    <property type="evidence" value="ECO:0007669"/>
    <property type="project" value="InterPro"/>
</dbReference>
<accession>A0A918IE07</accession>
<dbReference type="InterPro" id="IPR036259">
    <property type="entry name" value="MFS_trans_sf"/>
</dbReference>
<keyword evidence="4 6" id="KW-1133">Transmembrane helix</keyword>
<reference evidence="7" key="1">
    <citation type="journal article" date="2014" name="Int. J. Syst. Evol. Microbiol.">
        <title>Complete genome sequence of Corynebacterium casei LMG S-19264T (=DSM 44701T), isolated from a smear-ripened cheese.</title>
        <authorList>
            <consortium name="US DOE Joint Genome Institute (JGI-PGF)"/>
            <person name="Walter F."/>
            <person name="Albersmeier A."/>
            <person name="Kalinowski J."/>
            <person name="Ruckert C."/>
        </authorList>
    </citation>
    <scope>NUCLEOTIDE SEQUENCE</scope>
    <source>
        <strain evidence="7">JCM 4369</strain>
    </source>
</reference>
<comment type="subcellular location">
    <subcellularLocation>
        <location evidence="1">Cell membrane</location>
        <topology evidence="1">Multi-pass membrane protein</topology>
    </subcellularLocation>
</comment>
<dbReference type="RefSeq" id="WP_191875190.1">
    <property type="nucleotide sequence ID" value="NZ_BMTD01000009.1"/>
</dbReference>
<feature type="transmembrane region" description="Helical" evidence="6">
    <location>
        <begin position="89"/>
        <end position="115"/>
    </location>
</feature>
<feature type="transmembrane region" description="Helical" evidence="6">
    <location>
        <begin position="224"/>
        <end position="241"/>
    </location>
</feature>
<reference evidence="7" key="2">
    <citation type="submission" date="2020-09" db="EMBL/GenBank/DDBJ databases">
        <authorList>
            <person name="Sun Q."/>
            <person name="Ohkuma M."/>
        </authorList>
    </citation>
    <scope>NUCLEOTIDE SEQUENCE</scope>
    <source>
        <strain evidence="7">JCM 4369</strain>
    </source>
</reference>
<evidence type="ECO:0000256" key="5">
    <source>
        <dbReference type="ARBA" id="ARBA00023136"/>
    </source>
</evidence>
<name>A0A918IE07_9ACTN</name>
<evidence type="ECO:0000313" key="8">
    <source>
        <dbReference type="Proteomes" id="UP000618795"/>
    </source>
</evidence>
<feature type="transmembrane region" description="Helical" evidence="6">
    <location>
        <begin position="253"/>
        <end position="275"/>
    </location>
</feature>
<dbReference type="Gene3D" id="1.20.1250.20">
    <property type="entry name" value="MFS general substrate transporter like domains"/>
    <property type="match status" value="1"/>
</dbReference>
<dbReference type="PANTHER" id="PTHR23513:SF11">
    <property type="entry name" value="STAPHYLOFERRIN A TRANSPORTER"/>
    <property type="match status" value="1"/>
</dbReference>
<proteinExistence type="predicted"/>
<dbReference type="InterPro" id="IPR011701">
    <property type="entry name" value="MFS"/>
</dbReference>
<protein>
    <submittedName>
        <fullName evidence="7">MFS transporter</fullName>
    </submittedName>
</protein>
<feature type="transmembrane region" description="Helical" evidence="6">
    <location>
        <begin position="15"/>
        <end position="36"/>
    </location>
</feature>
<evidence type="ECO:0000313" key="7">
    <source>
        <dbReference type="EMBL" id="GGV02295.1"/>
    </source>
</evidence>
<dbReference type="GO" id="GO:0005886">
    <property type="term" value="C:plasma membrane"/>
    <property type="evidence" value="ECO:0007669"/>
    <property type="project" value="UniProtKB-SubCell"/>
</dbReference>
<feature type="transmembrane region" description="Helical" evidence="6">
    <location>
        <begin position="282"/>
        <end position="302"/>
    </location>
</feature>
<feature type="transmembrane region" description="Helical" evidence="6">
    <location>
        <begin position="374"/>
        <end position="392"/>
    </location>
</feature>
<dbReference type="CDD" id="cd06173">
    <property type="entry name" value="MFS_MefA_like"/>
    <property type="match status" value="1"/>
</dbReference>
<comment type="caution">
    <text evidence="7">The sequence shown here is derived from an EMBL/GenBank/DDBJ whole genome shotgun (WGS) entry which is preliminary data.</text>
</comment>
<feature type="transmembrane region" description="Helical" evidence="6">
    <location>
        <begin position="48"/>
        <end position="68"/>
    </location>
</feature>
<evidence type="ECO:0000256" key="1">
    <source>
        <dbReference type="ARBA" id="ARBA00004651"/>
    </source>
</evidence>
<dbReference type="AlphaFoldDB" id="A0A918IE07"/>
<dbReference type="Pfam" id="PF07690">
    <property type="entry name" value="MFS_1"/>
    <property type="match status" value="1"/>
</dbReference>
<gene>
    <name evidence="7" type="ORF">GCM10010260_43850</name>
</gene>
<keyword evidence="2" id="KW-1003">Cell membrane</keyword>
<keyword evidence="5 6" id="KW-0472">Membrane</keyword>
<keyword evidence="8" id="KW-1185">Reference proteome</keyword>
<evidence type="ECO:0000256" key="2">
    <source>
        <dbReference type="ARBA" id="ARBA00022475"/>
    </source>
</evidence>
<evidence type="ECO:0000256" key="4">
    <source>
        <dbReference type="ARBA" id="ARBA00022989"/>
    </source>
</evidence>
<sequence>MIRTLWKLRDFRRLFSAYTITSVGDGLQPVALVFVVLEAGGTAADLGLVLAAGTIPTVALSLLGGVWADRFERRRLLAVSDLARGLCQALLAVLLLTGHATLWELVLLNVLYGVFRSVFVPSVSALVPQTVGDGDLQAANSVMGTVRNACYLAGAPLAGIIVALLDAGVVVALDGVSFFLSAACVLRMTVRSRPDSGAGRGSMLRDLRGGWQEVRSRRWLLAELLRSALELPLAVAPFFLLGPVVAQDRLGGAPAWAAISTAFLVGTLLGPAIAARYRPRRPMLVCTAIMYTGVLPPLLLGLTDWTAAIVAAELVKGCAVGFFGTVWSTLLQRHVPDEARGRVSAWDFTLTSGLTPVGYLLAAPLTAMFGTEALLVFGAAWVALGVTGQLCVRQVRTLRDGADEPATASAPETPVGEPVLVAQATEN</sequence>